<dbReference type="GO" id="GO:0003676">
    <property type="term" value="F:nucleic acid binding"/>
    <property type="evidence" value="ECO:0007669"/>
    <property type="project" value="InterPro"/>
</dbReference>
<dbReference type="OrthoDB" id="4843387at2759"/>
<dbReference type="EMBL" id="BLKM01000221">
    <property type="protein sequence ID" value="GFG30445.1"/>
    <property type="molecule type" value="Genomic_DNA"/>
</dbReference>
<accession>A0A6L2PIM1</accession>
<protein>
    <recommendedName>
        <fullName evidence="3">PiggyBac transposable element-derived protein domain-containing protein</fullName>
    </recommendedName>
</protein>
<dbReference type="InterPro" id="IPR036397">
    <property type="entry name" value="RNaseH_sf"/>
</dbReference>
<evidence type="ECO:0000313" key="1">
    <source>
        <dbReference type="EMBL" id="GFG30445.1"/>
    </source>
</evidence>
<comment type="caution">
    <text evidence="1">The sequence shown here is derived from an EMBL/GenBank/DDBJ whole genome shotgun (WGS) entry which is preliminary data.</text>
</comment>
<feature type="non-terminal residue" evidence="1">
    <location>
        <position position="61"/>
    </location>
</feature>
<dbReference type="InParanoid" id="A0A6L2PIM1"/>
<gene>
    <name evidence="1" type="ORF">Cfor_03687</name>
</gene>
<reference evidence="2" key="1">
    <citation type="submission" date="2020-01" db="EMBL/GenBank/DDBJ databases">
        <title>Draft genome sequence of the Termite Coptotermes fromosanus.</title>
        <authorList>
            <person name="Itakura S."/>
            <person name="Yosikawa Y."/>
            <person name="Umezawa K."/>
        </authorList>
    </citation>
    <scope>NUCLEOTIDE SEQUENCE [LARGE SCALE GENOMIC DNA]</scope>
</reference>
<proteinExistence type="predicted"/>
<evidence type="ECO:0000313" key="2">
    <source>
        <dbReference type="Proteomes" id="UP000502823"/>
    </source>
</evidence>
<keyword evidence="2" id="KW-1185">Reference proteome</keyword>
<dbReference type="AlphaFoldDB" id="A0A6L2PIM1"/>
<dbReference type="Proteomes" id="UP000502823">
    <property type="component" value="Unassembled WGS sequence"/>
</dbReference>
<dbReference type="Gene3D" id="3.30.420.10">
    <property type="entry name" value="Ribonuclease H-like superfamily/Ribonuclease H"/>
    <property type="match status" value="1"/>
</dbReference>
<evidence type="ECO:0008006" key="3">
    <source>
        <dbReference type="Google" id="ProtNLM"/>
    </source>
</evidence>
<feature type="non-terminal residue" evidence="1">
    <location>
        <position position="1"/>
    </location>
</feature>
<name>A0A6L2PIM1_COPFO</name>
<organism evidence="1 2">
    <name type="scientific">Coptotermes formosanus</name>
    <name type="common">Formosan subterranean termite</name>
    <dbReference type="NCBI Taxonomy" id="36987"/>
    <lineage>
        <taxon>Eukaryota</taxon>
        <taxon>Metazoa</taxon>
        <taxon>Ecdysozoa</taxon>
        <taxon>Arthropoda</taxon>
        <taxon>Hexapoda</taxon>
        <taxon>Insecta</taxon>
        <taxon>Pterygota</taxon>
        <taxon>Neoptera</taxon>
        <taxon>Polyneoptera</taxon>
        <taxon>Dictyoptera</taxon>
        <taxon>Blattodea</taxon>
        <taxon>Blattoidea</taxon>
        <taxon>Termitoidae</taxon>
        <taxon>Rhinotermitidae</taxon>
        <taxon>Coptotermes</taxon>
    </lineage>
</organism>
<sequence>KWLLITGYIYLEMLQNYFIPELRRLKITRSTVSQQGGAPYHSPRSVRQFLNEVLPNRCTAK</sequence>